<dbReference type="AlphaFoldDB" id="A0AAD9E2S2"/>
<reference evidence="2" key="1">
    <citation type="submission" date="2023-03" db="EMBL/GenBank/DDBJ databases">
        <title>Electrophorus voltai genome.</title>
        <authorList>
            <person name="Bian C."/>
        </authorList>
    </citation>
    <scope>NUCLEOTIDE SEQUENCE</scope>
    <source>
        <strain evidence="2">CB-2022</strain>
        <tissue evidence="2">Muscle</tissue>
    </source>
</reference>
<feature type="region of interest" description="Disordered" evidence="1">
    <location>
        <begin position="228"/>
        <end position="267"/>
    </location>
</feature>
<evidence type="ECO:0000256" key="1">
    <source>
        <dbReference type="SAM" id="MobiDB-lite"/>
    </source>
</evidence>
<feature type="region of interest" description="Disordered" evidence="1">
    <location>
        <begin position="76"/>
        <end position="121"/>
    </location>
</feature>
<dbReference type="Proteomes" id="UP001239994">
    <property type="component" value="Unassembled WGS sequence"/>
</dbReference>
<evidence type="ECO:0000313" key="3">
    <source>
        <dbReference type="Proteomes" id="UP001239994"/>
    </source>
</evidence>
<gene>
    <name evidence="2" type="ORF">P4O66_019332</name>
</gene>
<feature type="non-terminal residue" evidence="2">
    <location>
        <position position="1"/>
    </location>
</feature>
<evidence type="ECO:0000313" key="2">
    <source>
        <dbReference type="EMBL" id="KAK1804960.1"/>
    </source>
</evidence>
<name>A0AAD9E2S2_9TELE</name>
<feature type="region of interest" description="Disordered" evidence="1">
    <location>
        <begin position="1"/>
        <end position="30"/>
    </location>
</feature>
<protein>
    <submittedName>
        <fullName evidence="2">Uncharacterized protein</fullName>
    </submittedName>
</protein>
<proteinExistence type="predicted"/>
<organism evidence="2 3">
    <name type="scientific">Electrophorus voltai</name>
    <dbReference type="NCBI Taxonomy" id="2609070"/>
    <lineage>
        <taxon>Eukaryota</taxon>
        <taxon>Metazoa</taxon>
        <taxon>Chordata</taxon>
        <taxon>Craniata</taxon>
        <taxon>Vertebrata</taxon>
        <taxon>Euteleostomi</taxon>
        <taxon>Actinopterygii</taxon>
        <taxon>Neopterygii</taxon>
        <taxon>Teleostei</taxon>
        <taxon>Ostariophysi</taxon>
        <taxon>Gymnotiformes</taxon>
        <taxon>Gymnotoidei</taxon>
        <taxon>Gymnotidae</taxon>
        <taxon>Electrophorus</taxon>
    </lineage>
</organism>
<sequence>NGSMEGGMEDQRIRGVRRRDERSAASPGCSRGDCRPMLIDTWPEPQCTQCCYQRHGQHISAGVVQLAWPPVRQYVQSSGPTHHLQSMSPTSTDNRYSICSSPEHNTGSRSPGSHLQESGAEESTLCRANANVLMSTRCSAWLLEISQMARAALPNLRPVGSASSQGTDCSLGMPPMCGTKEKLSRGHINVPGRLAVLAAARNTLALLGSSAPWLPPCRGSIWTQKVEDEDVTGEKKGDTSSSKLLSLAQLSGPRAPVGLAPSAHQSV</sequence>
<accession>A0AAD9E2S2</accession>
<dbReference type="EMBL" id="JAROKS010000003">
    <property type="protein sequence ID" value="KAK1804960.1"/>
    <property type="molecule type" value="Genomic_DNA"/>
</dbReference>
<feature type="compositionally biased region" description="Low complexity" evidence="1">
    <location>
        <begin position="240"/>
        <end position="251"/>
    </location>
</feature>
<feature type="compositionally biased region" description="Polar residues" evidence="1">
    <location>
        <begin position="76"/>
        <end position="116"/>
    </location>
</feature>
<keyword evidence="3" id="KW-1185">Reference proteome</keyword>
<comment type="caution">
    <text evidence="2">The sequence shown here is derived from an EMBL/GenBank/DDBJ whole genome shotgun (WGS) entry which is preliminary data.</text>
</comment>
<feature type="compositionally biased region" description="Basic and acidic residues" evidence="1">
    <location>
        <begin position="9"/>
        <end position="23"/>
    </location>
</feature>